<dbReference type="SUPFAM" id="SSF48576">
    <property type="entry name" value="Terpenoid synthases"/>
    <property type="match status" value="2"/>
</dbReference>
<dbReference type="PANTHER" id="PTHR31480">
    <property type="entry name" value="BIFUNCTIONAL LYCOPENE CYCLASE/PHYTOENE SYNTHASE"/>
    <property type="match status" value="1"/>
</dbReference>
<proteinExistence type="predicted"/>
<keyword evidence="3" id="KW-0125">Carotenoid biosynthesis</keyword>
<comment type="catalytic activity">
    <reaction evidence="1">
        <text>2 (2E,6E,10E)-geranylgeranyl diphosphate = 15-cis-phytoene + 2 diphosphate</text>
        <dbReference type="Rhea" id="RHEA:34475"/>
        <dbReference type="ChEBI" id="CHEBI:27787"/>
        <dbReference type="ChEBI" id="CHEBI:33019"/>
        <dbReference type="ChEBI" id="CHEBI:58756"/>
        <dbReference type="EC" id="2.5.1.32"/>
    </reaction>
</comment>
<accession>A0A1I7YAS7</accession>
<reference evidence="5" key="1">
    <citation type="submission" date="2016-11" db="UniProtKB">
        <authorList>
            <consortium name="WormBaseParasite"/>
        </authorList>
    </citation>
    <scope>IDENTIFICATION</scope>
</reference>
<evidence type="ECO:0000313" key="4">
    <source>
        <dbReference type="Proteomes" id="UP000095287"/>
    </source>
</evidence>
<dbReference type="EC" id="2.5.1.32" evidence="2"/>
<protein>
    <recommendedName>
        <fullName evidence="2">15-cis-phytoene synthase</fullName>
        <ecNumber evidence="2">2.5.1.32</ecNumber>
    </recommendedName>
</protein>
<evidence type="ECO:0000256" key="2">
    <source>
        <dbReference type="ARBA" id="ARBA00012396"/>
    </source>
</evidence>
<dbReference type="AlphaFoldDB" id="A0A1I7YAS7"/>
<dbReference type="CDD" id="cd00683">
    <property type="entry name" value="Trans_IPPS_HH"/>
    <property type="match status" value="1"/>
</dbReference>
<organism evidence="4 5">
    <name type="scientific">Steinernema glaseri</name>
    <dbReference type="NCBI Taxonomy" id="37863"/>
    <lineage>
        <taxon>Eukaryota</taxon>
        <taxon>Metazoa</taxon>
        <taxon>Ecdysozoa</taxon>
        <taxon>Nematoda</taxon>
        <taxon>Chromadorea</taxon>
        <taxon>Rhabditida</taxon>
        <taxon>Tylenchina</taxon>
        <taxon>Panagrolaimomorpha</taxon>
        <taxon>Strongyloidoidea</taxon>
        <taxon>Steinernematidae</taxon>
        <taxon>Steinernema</taxon>
    </lineage>
</organism>
<dbReference type="InterPro" id="IPR033904">
    <property type="entry name" value="Trans_IPPS_HH"/>
</dbReference>
<dbReference type="Pfam" id="PF00494">
    <property type="entry name" value="SQS_PSY"/>
    <property type="match status" value="2"/>
</dbReference>
<dbReference type="Gene3D" id="1.10.600.10">
    <property type="entry name" value="Farnesyl Diphosphate Synthase"/>
    <property type="match status" value="3"/>
</dbReference>
<name>A0A1I7YAS7_9BILA</name>
<dbReference type="InterPro" id="IPR008949">
    <property type="entry name" value="Isoprenoid_synthase_dom_sf"/>
</dbReference>
<dbReference type="InterPro" id="IPR002060">
    <property type="entry name" value="Squ/phyt_synthse"/>
</dbReference>
<dbReference type="GO" id="GO:0016117">
    <property type="term" value="P:carotenoid biosynthetic process"/>
    <property type="evidence" value="ECO:0007669"/>
    <property type="project" value="UniProtKB-KW"/>
</dbReference>
<evidence type="ECO:0000313" key="5">
    <source>
        <dbReference type="WBParaSite" id="L893_g14469.t1"/>
    </source>
</evidence>
<sequence length="374" mass="43616">MLHLYEAHSPELVEMADSTCTGLQLVNFWQDVALDWHKNRVYIPQDLLAQYDLDDDYIQARTQLLRQPEADARWQEMMQLLLTDARQRLQAGLLLSSHLSGRISLELKMMVLGGLRILERLEANKAAQSGSSFYYAFLFLPPERRRAITALYAFCREVDDVVDEVHEESVARMKLVWWRTQVADLYEGRAHHPVMQALAPHIKAFDLPQDELLAVIDGMEMDLDQVRYQSWIELERYCWHAASVLTNIIRDVGDDARRGRIYLPQEDLDKFGVSPHEILDQQHSERFEALMAFQTERAQDLYRQAMRALPAVDRRAQRPGLLMAAIYHALLVEIANDRWHVLEQRISLTPIRKFWLAWKTWVSGGRSLQRKLGR</sequence>
<dbReference type="GO" id="GO:0051996">
    <property type="term" value="F:squalene synthase [NAD(P)H] activity"/>
    <property type="evidence" value="ECO:0007669"/>
    <property type="project" value="InterPro"/>
</dbReference>
<dbReference type="Proteomes" id="UP000095287">
    <property type="component" value="Unplaced"/>
</dbReference>
<keyword evidence="4" id="KW-1185">Reference proteome</keyword>
<evidence type="ECO:0000256" key="3">
    <source>
        <dbReference type="ARBA" id="ARBA00022746"/>
    </source>
</evidence>
<dbReference type="WBParaSite" id="L893_g14469.t1">
    <property type="protein sequence ID" value="L893_g14469.t1"/>
    <property type="gene ID" value="L893_g14469"/>
</dbReference>
<evidence type="ECO:0000256" key="1">
    <source>
        <dbReference type="ARBA" id="ARBA00001805"/>
    </source>
</evidence>